<name>A0A5K7XDM4_9BACT</name>
<dbReference type="AlphaFoldDB" id="A0A5K7XDM4"/>
<proteinExistence type="predicted"/>
<dbReference type="Proteomes" id="UP000326837">
    <property type="component" value="Chromosome"/>
</dbReference>
<dbReference type="KEGG" id="lpav:PLANPX_4190"/>
<sequence length="97" mass="11051">MQQQISQFPAPGTPLYAELCRRQDAIIRSTAIITDEERKALLSDGVGLCYVPDVPRPIERPRYTPDGVMIVTPSITVFPPPPRPTKNPWYWRLIYAI</sequence>
<protein>
    <submittedName>
        <fullName evidence="1">Uncharacterized protein</fullName>
    </submittedName>
</protein>
<keyword evidence="2" id="KW-1185">Reference proteome</keyword>
<reference evidence="2" key="1">
    <citation type="submission" date="2019-10" db="EMBL/GenBank/DDBJ databases">
        <title>Lacipirellula parvula gen. nov., sp. nov., representing a lineage of planctomycetes widespread in freshwater anoxic habitats, and description of the family Lacipirellulaceae.</title>
        <authorList>
            <person name="Dedysh S.N."/>
            <person name="Kulichevskaya I.S."/>
            <person name="Beletsky A.V."/>
            <person name="Rakitin A.L."/>
            <person name="Mardanov A.V."/>
            <person name="Ivanova A.A."/>
            <person name="Saltykova V.X."/>
            <person name="Rijpstra W.I.C."/>
            <person name="Sinninghe Damste J.S."/>
            <person name="Ravin N.V."/>
        </authorList>
    </citation>
    <scope>NUCLEOTIDE SEQUENCE [LARGE SCALE GENOMIC DNA]</scope>
    <source>
        <strain evidence="2">PX69</strain>
    </source>
</reference>
<evidence type="ECO:0000313" key="2">
    <source>
        <dbReference type="Proteomes" id="UP000326837"/>
    </source>
</evidence>
<accession>A0A5K7XDM4</accession>
<organism evidence="1 2">
    <name type="scientific">Lacipirellula parvula</name>
    <dbReference type="NCBI Taxonomy" id="2650471"/>
    <lineage>
        <taxon>Bacteria</taxon>
        <taxon>Pseudomonadati</taxon>
        <taxon>Planctomycetota</taxon>
        <taxon>Planctomycetia</taxon>
        <taxon>Pirellulales</taxon>
        <taxon>Lacipirellulaceae</taxon>
        <taxon>Lacipirellula</taxon>
    </lineage>
</organism>
<dbReference type="EMBL" id="AP021861">
    <property type="protein sequence ID" value="BBO34578.1"/>
    <property type="molecule type" value="Genomic_DNA"/>
</dbReference>
<evidence type="ECO:0000313" key="1">
    <source>
        <dbReference type="EMBL" id="BBO34578.1"/>
    </source>
</evidence>
<gene>
    <name evidence="1" type="ORF">PLANPX_4190</name>
</gene>